<feature type="transmembrane region" description="Helical" evidence="12">
    <location>
        <begin position="271"/>
        <end position="294"/>
    </location>
</feature>
<feature type="transmembrane region" description="Helical" evidence="12">
    <location>
        <begin position="314"/>
        <end position="336"/>
    </location>
</feature>
<dbReference type="GO" id="GO:0005886">
    <property type="term" value="C:plasma membrane"/>
    <property type="evidence" value="ECO:0007669"/>
    <property type="project" value="UniProtKB-SubCell"/>
</dbReference>
<keyword evidence="14" id="KW-1185">Reference proteome</keyword>
<reference evidence="13 14" key="1">
    <citation type="journal article" date="2016" name="Genome Announc.">
        <title>First Complete Genome Sequence of a Subdivision 6 Acidobacterium Strain.</title>
        <authorList>
            <person name="Huang S."/>
            <person name="Vieira S."/>
            <person name="Bunk B."/>
            <person name="Riedel T."/>
            <person name="Sproer C."/>
            <person name="Overmann J."/>
        </authorList>
    </citation>
    <scope>NUCLEOTIDE SEQUENCE [LARGE SCALE GENOMIC DNA]</scope>
    <source>
        <strain evidence="14">DSM 100886 HEG_-6_39</strain>
    </source>
</reference>
<keyword evidence="9 12" id="KW-0472">Membrane</keyword>
<evidence type="ECO:0000256" key="4">
    <source>
        <dbReference type="ARBA" id="ARBA00022475"/>
    </source>
</evidence>
<evidence type="ECO:0000256" key="2">
    <source>
        <dbReference type="ARBA" id="ARBA00006434"/>
    </source>
</evidence>
<evidence type="ECO:0000256" key="9">
    <source>
        <dbReference type="ARBA" id="ARBA00023136"/>
    </source>
</evidence>
<dbReference type="NCBIfam" id="TIGR00813">
    <property type="entry name" value="sss"/>
    <property type="match status" value="1"/>
</dbReference>
<dbReference type="STRING" id="1855912.LuPra_05054"/>
<keyword evidence="3" id="KW-0813">Transport</keyword>
<evidence type="ECO:0000313" key="13">
    <source>
        <dbReference type="EMBL" id="AMY11790.1"/>
    </source>
</evidence>
<feature type="transmembrane region" description="Helical" evidence="12">
    <location>
        <begin position="373"/>
        <end position="391"/>
    </location>
</feature>
<feature type="transmembrane region" description="Helical" evidence="12">
    <location>
        <begin position="449"/>
        <end position="470"/>
    </location>
</feature>
<evidence type="ECO:0000256" key="6">
    <source>
        <dbReference type="ARBA" id="ARBA00022989"/>
    </source>
</evidence>
<evidence type="ECO:0000256" key="12">
    <source>
        <dbReference type="SAM" id="Phobius"/>
    </source>
</evidence>
<dbReference type="PROSITE" id="PS50283">
    <property type="entry name" value="NA_SOLUT_SYMP_3"/>
    <property type="match status" value="1"/>
</dbReference>
<accession>A0A143PUP9</accession>
<keyword evidence="4" id="KW-1003">Cell membrane</keyword>
<evidence type="ECO:0000256" key="1">
    <source>
        <dbReference type="ARBA" id="ARBA00004651"/>
    </source>
</evidence>
<dbReference type="EMBL" id="CP015136">
    <property type="protein sequence ID" value="AMY11790.1"/>
    <property type="molecule type" value="Genomic_DNA"/>
</dbReference>
<protein>
    <submittedName>
        <fullName evidence="13">Na(+)/glucose symporter</fullName>
    </submittedName>
</protein>
<evidence type="ECO:0000313" key="14">
    <source>
        <dbReference type="Proteomes" id="UP000076079"/>
    </source>
</evidence>
<dbReference type="InterPro" id="IPR038377">
    <property type="entry name" value="Na/Glc_symporter_sf"/>
</dbReference>
<evidence type="ECO:0000256" key="3">
    <source>
        <dbReference type="ARBA" id="ARBA00022448"/>
    </source>
</evidence>
<dbReference type="KEGG" id="abac:LuPra_05054"/>
<reference evidence="14" key="2">
    <citation type="submission" date="2016-04" db="EMBL/GenBank/DDBJ databases">
        <title>First Complete Genome Sequence of a Subdivision 6 Acidobacterium.</title>
        <authorList>
            <person name="Huang S."/>
            <person name="Vieira S."/>
            <person name="Bunk B."/>
            <person name="Riedel T."/>
            <person name="Sproeer C."/>
            <person name="Overmann J."/>
        </authorList>
    </citation>
    <scope>NUCLEOTIDE SEQUENCE [LARGE SCALE GENOMIC DNA]</scope>
    <source>
        <strain evidence="14">DSM 100886 HEG_-6_39</strain>
    </source>
</reference>
<dbReference type="GO" id="GO:0015293">
    <property type="term" value="F:symporter activity"/>
    <property type="evidence" value="ECO:0007669"/>
    <property type="project" value="TreeGrafter"/>
</dbReference>
<dbReference type="InterPro" id="IPR051163">
    <property type="entry name" value="Sodium:Solute_Symporter_SSF"/>
</dbReference>
<feature type="transmembrane region" description="Helical" evidence="12">
    <location>
        <begin position="46"/>
        <end position="68"/>
    </location>
</feature>
<feature type="transmembrane region" description="Helical" evidence="12">
    <location>
        <begin position="6"/>
        <end position="26"/>
    </location>
</feature>
<dbReference type="AlphaFoldDB" id="A0A143PUP9"/>
<dbReference type="PANTHER" id="PTHR42985">
    <property type="entry name" value="SODIUM-COUPLED MONOCARBOXYLATE TRANSPORTER"/>
    <property type="match status" value="1"/>
</dbReference>
<sequence>MVLNWLDYAVIAGYVLALTAFGTYFARFQRSSKDYFLTGHSVPWWAICFTIVATETSTITFIGVPAAAYTGNMAFLQLPLGYVIGRVIVSALFLPAYFRGDLMTSYQLLEWRFGPAVRSAGAAIFLFTRSLADGIRLFTTALVIAVVTGIPVPWTVVLLGTAMIVYTMYGGSAAVIWTDVVQMFVYLAGALIIFFALLNAIDGGWGAVVAAGSAAGKFDVFDFSLDFTKIYTFWAGLIGGVALTLATHGTDQFLVQRLLSAPSARDAGRGLILSGVLVLLQFGLFLAIGVMLFTYYQQVAAPVLGRPDEILPRFVINTLPSGVAGFIVAAIVAAALSPSINAMAATTVNDFYLRYVNETADEQTIMRVSYRATLGWGIVQLIVALGCQWMDRSVLDAGLSILSLTAGPVLGAFLVGFATTRVSAGAMLGGMGVGLAALIYIWTATPVAWTWYAFIGSSVTALAALALSLVMPAPLRKAQA</sequence>
<name>A0A143PUP9_LUTPR</name>
<keyword evidence="10" id="KW-0739">Sodium transport</keyword>
<comment type="subcellular location">
    <subcellularLocation>
        <location evidence="1">Cell membrane</location>
        <topology evidence="1">Multi-pass membrane protein</topology>
    </subcellularLocation>
</comment>
<feature type="transmembrane region" description="Helical" evidence="12">
    <location>
        <begin position="397"/>
        <end position="417"/>
    </location>
</feature>
<proteinExistence type="inferred from homology"/>
<organism evidence="13 14">
    <name type="scientific">Luteitalea pratensis</name>
    <dbReference type="NCBI Taxonomy" id="1855912"/>
    <lineage>
        <taxon>Bacteria</taxon>
        <taxon>Pseudomonadati</taxon>
        <taxon>Acidobacteriota</taxon>
        <taxon>Vicinamibacteria</taxon>
        <taxon>Vicinamibacterales</taxon>
        <taxon>Vicinamibacteraceae</taxon>
        <taxon>Luteitalea</taxon>
    </lineage>
</organism>
<gene>
    <name evidence="13" type="primary">sglT_5</name>
    <name evidence="13" type="ORF">LuPra_05054</name>
</gene>
<evidence type="ECO:0000256" key="11">
    <source>
        <dbReference type="RuleBase" id="RU362091"/>
    </source>
</evidence>
<evidence type="ECO:0000256" key="8">
    <source>
        <dbReference type="ARBA" id="ARBA00023065"/>
    </source>
</evidence>
<keyword evidence="7" id="KW-0915">Sodium</keyword>
<dbReference type="InterPro" id="IPR001734">
    <property type="entry name" value="Na/solute_symporter"/>
</dbReference>
<keyword evidence="8" id="KW-0406">Ion transport</keyword>
<feature type="transmembrane region" description="Helical" evidence="12">
    <location>
        <begin position="184"/>
        <end position="211"/>
    </location>
</feature>
<feature type="transmembrane region" description="Helical" evidence="12">
    <location>
        <begin position="231"/>
        <end position="250"/>
    </location>
</feature>
<keyword evidence="6 12" id="KW-1133">Transmembrane helix</keyword>
<evidence type="ECO:0000256" key="5">
    <source>
        <dbReference type="ARBA" id="ARBA00022692"/>
    </source>
</evidence>
<dbReference type="Proteomes" id="UP000076079">
    <property type="component" value="Chromosome"/>
</dbReference>
<dbReference type="OrthoDB" id="9810181at2"/>
<evidence type="ECO:0000256" key="7">
    <source>
        <dbReference type="ARBA" id="ARBA00023053"/>
    </source>
</evidence>
<dbReference type="GO" id="GO:0006814">
    <property type="term" value="P:sodium ion transport"/>
    <property type="evidence" value="ECO:0007669"/>
    <property type="project" value="UniProtKB-KW"/>
</dbReference>
<dbReference type="PANTHER" id="PTHR42985:SF47">
    <property type="entry name" value="INTEGRAL MEMBRANE TRANSPORT PROTEIN"/>
    <property type="match status" value="1"/>
</dbReference>
<dbReference type="Gene3D" id="1.20.1730.10">
    <property type="entry name" value="Sodium/glucose cotransporter"/>
    <property type="match status" value="1"/>
</dbReference>
<evidence type="ECO:0000256" key="10">
    <source>
        <dbReference type="ARBA" id="ARBA00023201"/>
    </source>
</evidence>
<dbReference type="RefSeq" id="WP_110173305.1">
    <property type="nucleotide sequence ID" value="NZ_CP015136.1"/>
</dbReference>
<dbReference type="Pfam" id="PF00474">
    <property type="entry name" value="SSF"/>
    <property type="match status" value="1"/>
</dbReference>
<feature type="transmembrane region" description="Helical" evidence="12">
    <location>
        <begin position="134"/>
        <end position="152"/>
    </location>
</feature>
<dbReference type="CDD" id="cd11493">
    <property type="entry name" value="SLC5sbd_NIS-like_u1"/>
    <property type="match status" value="1"/>
</dbReference>
<keyword evidence="5 12" id="KW-0812">Transmembrane</keyword>
<feature type="transmembrane region" description="Helical" evidence="12">
    <location>
        <begin position="424"/>
        <end position="443"/>
    </location>
</feature>
<comment type="similarity">
    <text evidence="2 11">Belongs to the sodium:solute symporter (SSF) (TC 2.A.21) family.</text>
</comment>
<feature type="transmembrane region" description="Helical" evidence="12">
    <location>
        <begin position="80"/>
        <end position="98"/>
    </location>
</feature>
<feature type="transmembrane region" description="Helical" evidence="12">
    <location>
        <begin position="158"/>
        <end position="177"/>
    </location>
</feature>